<proteinExistence type="predicted"/>
<comment type="caution">
    <text evidence="3">The sequence shown here is derived from an EMBL/GenBank/DDBJ whole genome shotgun (WGS) entry which is preliminary data.</text>
</comment>
<gene>
    <name evidence="3" type="primary">RvY_05556-1</name>
    <name evidence="3" type="synonym">RvY_05556.1</name>
    <name evidence="3" type="ORF">RvY_05556</name>
</gene>
<feature type="compositionally biased region" description="Basic and acidic residues" evidence="1">
    <location>
        <begin position="168"/>
        <end position="178"/>
    </location>
</feature>
<dbReference type="Proteomes" id="UP000186922">
    <property type="component" value="Unassembled WGS sequence"/>
</dbReference>
<dbReference type="AlphaFoldDB" id="A0A1D1UW02"/>
<dbReference type="EMBL" id="BDGG01000002">
    <property type="protein sequence ID" value="GAU93651.1"/>
    <property type="molecule type" value="Genomic_DNA"/>
</dbReference>
<feature type="region of interest" description="Disordered" evidence="1">
    <location>
        <begin position="41"/>
        <end position="82"/>
    </location>
</feature>
<keyword evidence="2" id="KW-0732">Signal</keyword>
<sequence>MGADFHFLILLALGAVIHCRQVEVLREEDDYHIGRGLSDFASDSPSGCKGDRCRSSQHLSDRDTDYPSSHLRDQPDLDSDQAYVHEERDIDAFLEDRGPTHLRQHDSLFQSDEPVSRREDTSYRSGTDRDPTVTYYAEPPRHVYDDQSTRRNQSDDTTSWNPFRRGHSHEERHYRLQDSSRSASHARSSPSFSRDSRYPYEEEEQRSRLGLYPESSSRRYDTRDSETFVDKYFRKSRCPQLRELARQSARTQARGLFDSQRVGSSDELYSPSSCRGLFMEDPNRIVVIHLDSSDNRKSMKKHLKGKSSRFQRRSDDIDVDGVDFLQLLDMMDEEEERLTRPSSRLSLTSRLPRRSQLEDEELDTLAHSLRSRAADRRRSSALMRSCKSFRDELEADEDEEPSCSGSSKSKSRRSGAQDEEETESEKKGKKTTSKGISKNRFKGNSKGGKSKKQKK</sequence>
<feature type="compositionally biased region" description="Basic and acidic residues" evidence="1">
    <location>
        <begin position="49"/>
        <end position="75"/>
    </location>
</feature>
<protein>
    <submittedName>
        <fullName evidence="3">Uncharacterized protein</fullName>
    </submittedName>
</protein>
<accession>A0A1D1UW02</accession>
<feature type="compositionally biased region" description="Basic and acidic residues" evidence="1">
    <location>
        <begin position="114"/>
        <end position="131"/>
    </location>
</feature>
<feature type="compositionally biased region" description="Basic residues" evidence="1">
    <location>
        <begin position="427"/>
        <end position="455"/>
    </location>
</feature>
<evidence type="ECO:0000256" key="2">
    <source>
        <dbReference type="SAM" id="SignalP"/>
    </source>
</evidence>
<name>A0A1D1UW02_RAMVA</name>
<feature type="region of interest" description="Disordered" evidence="1">
    <location>
        <begin position="101"/>
        <end position="223"/>
    </location>
</feature>
<evidence type="ECO:0000256" key="1">
    <source>
        <dbReference type="SAM" id="MobiDB-lite"/>
    </source>
</evidence>
<feature type="compositionally biased region" description="Basic and acidic residues" evidence="1">
    <location>
        <begin position="139"/>
        <end position="154"/>
    </location>
</feature>
<organism evidence="3 4">
    <name type="scientific">Ramazzottius varieornatus</name>
    <name type="common">Water bear</name>
    <name type="synonym">Tardigrade</name>
    <dbReference type="NCBI Taxonomy" id="947166"/>
    <lineage>
        <taxon>Eukaryota</taxon>
        <taxon>Metazoa</taxon>
        <taxon>Ecdysozoa</taxon>
        <taxon>Tardigrada</taxon>
        <taxon>Eutardigrada</taxon>
        <taxon>Parachela</taxon>
        <taxon>Hypsibioidea</taxon>
        <taxon>Ramazzottiidae</taxon>
        <taxon>Ramazzottius</taxon>
    </lineage>
</organism>
<feature type="compositionally biased region" description="Low complexity" evidence="1">
    <location>
        <begin position="179"/>
        <end position="193"/>
    </location>
</feature>
<evidence type="ECO:0000313" key="4">
    <source>
        <dbReference type="Proteomes" id="UP000186922"/>
    </source>
</evidence>
<feature type="signal peptide" evidence="2">
    <location>
        <begin position="1"/>
        <end position="19"/>
    </location>
</feature>
<feature type="region of interest" description="Disordered" evidence="1">
    <location>
        <begin position="392"/>
        <end position="455"/>
    </location>
</feature>
<evidence type="ECO:0000313" key="3">
    <source>
        <dbReference type="EMBL" id="GAU93651.1"/>
    </source>
</evidence>
<feature type="chain" id="PRO_5008897702" evidence="2">
    <location>
        <begin position="20"/>
        <end position="455"/>
    </location>
</feature>
<reference evidence="3 4" key="1">
    <citation type="journal article" date="2016" name="Nat. Commun.">
        <title>Extremotolerant tardigrade genome and improved radiotolerance of human cultured cells by tardigrade-unique protein.</title>
        <authorList>
            <person name="Hashimoto T."/>
            <person name="Horikawa D.D."/>
            <person name="Saito Y."/>
            <person name="Kuwahara H."/>
            <person name="Kozuka-Hata H."/>
            <person name="Shin-I T."/>
            <person name="Minakuchi Y."/>
            <person name="Ohishi K."/>
            <person name="Motoyama A."/>
            <person name="Aizu T."/>
            <person name="Enomoto A."/>
            <person name="Kondo K."/>
            <person name="Tanaka S."/>
            <person name="Hara Y."/>
            <person name="Koshikawa S."/>
            <person name="Sagara H."/>
            <person name="Miura T."/>
            <person name="Yokobori S."/>
            <person name="Miyagawa K."/>
            <person name="Suzuki Y."/>
            <person name="Kubo T."/>
            <person name="Oyama M."/>
            <person name="Kohara Y."/>
            <person name="Fujiyama A."/>
            <person name="Arakawa K."/>
            <person name="Katayama T."/>
            <person name="Toyoda A."/>
            <person name="Kunieda T."/>
        </authorList>
    </citation>
    <scope>NUCLEOTIDE SEQUENCE [LARGE SCALE GENOMIC DNA]</scope>
    <source>
        <strain evidence="3 4">YOKOZUNA-1</strain>
    </source>
</reference>
<keyword evidence="4" id="KW-1185">Reference proteome</keyword>